<organism evidence="1 2">
    <name type="scientific">Sphaerodactylus townsendi</name>
    <dbReference type="NCBI Taxonomy" id="933632"/>
    <lineage>
        <taxon>Eukaryota</taxon>
        <taxon>Metazoa</taxon>
        <taxon>Chordata</taxon>
        <taxon>Craniata</taxon>
        <taxon>Vertebrata</taxon>
        <taxon>Euteleostomi</taxon>
        <taxon>Lepidosauria</taxon>
        <taxon>Squamata</taxon>
        <taxon>Bifurcata</taxon>
        <taxon>Gekkota</taxon>
        <taxon>Sphaerodactylidae</taxon>
        <taxon>Sphaerodactylus</taxon>
    </lineage>
</organism>
<sequence length="76" mass="8780">MEFVPILKLRMIMSLVQQQTINEPVNIVIILPQTKTDSQLSHALPEIRSMHLNPATFTNRQTPNPVINERFAKERT</sequence>
<reference evidence="1" key="1">
    <citation type="submission" date="2021-08" db="EMBL/GenBank/DDBJ databases">
        <title>The first chromosome-level gecko genome reveals the dynamic sex chromosomes of Neotropical dwarf geckos (Sphaerodactylidae: Sphaerodactylus).</title>
        <authorList>
            <person name="Pinto B.J."/>
            <person name="Keating S.E."/>
            <person name="Gamble T."/>
        </authorList>
    </citation>
    <scope>NUCLEOTIDE SEQUENCE</scope>
    <source>
        <strain evidence="1">TG3544</strain>
    </source>
</reference>
<name>A0ACB8FPW3_9SAUR</name>
<dbReference type="EMBL" id="CM037619">
    <property type="protein sequence ID" value="KAH8007317.1"/>
    <property type="molecule type" value="Genomic_DNA"/>
</dbReference>
<protein>
    <submittedName>
        <fullName evidence="1">Uncharacterized protein</fullName>
    </submittedName>
</protein>
<evidence type="ECO:0000313" key="1">
    <source>
        <dbReference type="EMBL" id="KAH8007317.1"/>
    </source>
</evidence>
<comment type="caution">
    <text evidence="1">The sequence shown here is derived from an EMBL/GenBank/DDBJ whole genome shotgun (WGS) entry which is preliminary data.</text>
</comment>
<dbReference type="Proteomes" id="UP000827872">
    <property type="component" value="Linkage Group LG06"/>
</dbReference>
<accession>A0ACB8FPW3</accession>
<gene>
    <name evidence="1" type="ORF">K3G42_020040</name>
</gene>
<keyword evidence="2" id="KW-1185">Reference proteome</keyword>
<evidence type="ECO:0000313" key="2">
    <source>
        <dbReference type="Proteomes" id="UP000827872"/>
    </source>
</evidence>
<proteinExistence type="predicted"/>